<evidence type="ECO:0000256" key="9">
    <source>
        <dbReference type="ARBA" id="ARBA00023299"/>
    </source>
</evidence>
<reference evidence="13 14" key="1">
    <citation type="journal article" date="2013" name="Plant Cell">
        <title>The transition from a phytopathogenic smut ancestor to an anamorphic biocontrol agent deciphered by comparative whole-genome analysis.</title>
        <authorList>
            <person name="Lefebvre F."/>
            <person name="Joly D.L."/>
            <person name="Labbe C."/>
            <person name="Teichmann B."/>
            <person name="Linning R."/>
            <person name="Belzile F."/>
            <person name="Bakkeren G."/>
            <person name="Belanger R.R."/>
        </authorList>
    </citation>
    <scope>NUCLEOTIDE SEQUENCE [LARGE SCALE GENOMIC DNA]</scope>
    <source>
        <strain evidence="13 14">PF-1</strain>
    </source>
</reference>
<organism evidence="13 14">
    <name type="scientific">Pseudozyma flocculosa PF-1</name>
    <dbReference type="NCBI Taxonomy" id="1277687"/>
    <lineage>
        <taxon>Eukaryota</taxon>
        <taxon>Fungi</taxon>
        <taxon>Dikarya</taxon>
        <taxon>Basidiomycota</taxon>
        <taxon>Ustilaginomycotina</taxon>
        <taxon>Ustilaginomycetes</taxon>
        <taxon>Ustilaginales</taxon>
        <taxon>Ustilaginaceae</taxon>
        <taxon>Pseudozyma</taxon>
    </lineage>
</organism>
<dbReference type="InterPro" id="IPR015422">
    <property type="entry name" value="PyrdxlP-dep_Trfase_small"/>
</dbReference>
<dbReference type="Pfam" id="PF00266">
    <property type="entry name" value="Aminotran_5"/>
    <property type="match status" value="2"/>
</dbReference>
<dbReference type="SUPFAM" id="SSF53383">
    <property type="entry name" value="PLP-dependent transferases"/>
    <property type="match status" value="1"/>
</dbReference>
<dbReference type="InterPro" id="IPR000192">
    <property type="entry name" value="Aminotrans_V_dom"/>
</dbReference>
<dbReference type="GO" id="GO:0006564">
    <property type="term" value="P:L-serine biosynthetic process"/>
    <property type="evidence" value="ECO:0007669"/>
    <property type="project" value="UniProtKB-KW"/>
</dbReference>
<dbReference type="HOGENOM" id="CLU_034866_0_0_1"/>
<dbReference type="Gene3D" id="3.90.1150.10">
    <property type="entry name" value="Aspartate Aminotransferase, domain 1"/>
    <property type="match status" value="1"/>
</dbReference>
<evidence type="ECO:0000256" key="2">
    <source>
        <dbReference type="ARBA" id="ARBA00005099"/>
    </source>
</evidence>
<dbReference type="HAMAP" id="MF_00160">
    <property type="entry name" value="SerC_aminotrans_5"/>
    <property type="match status" value="1"/>
</dbReference>
<dbReference type="KEGG" id="pfp:PFL1_05177"/>
<comment type="catalytic activity">
    <reaction evidence="11">
        <text>O-phospho-L-serine + 2-oxoglutarate = 3-phosphooxypyruvate + L-glutamate</text>
        <dbReference type="Rhea" id="RHEA:14329"/>
        <dbReference type="ChEBI" id="CHEBI:16810"/>
        <dbReference type="ChEBI" id="CHEBI:18110"/>
        <dbReference type="ChEBI" id="CHEBI:29985"/>
        <dbReference type="ChEBI" id="CHEBI:57524"/>
        <dbReference type="EC" id="2.6.1.52"/>
    </reaction>
</comment>
<dbReference type="NCBIfam" id="NF003764">
    <property type="entry name" value="PRK05355.1"/>
    <property type="match status" value="1"/>
</dbReference>
<comment type="catalytic activity">
    <reaction evidence="10">
        <text>4-(phosphooxy)-L-threonine + 2-oxoglutarate = (R)-3-hydroxy-2-oxo-4-phosphooxybutanoate + L-glutamate</text>
        <dbReference type="Rhea" id="RHEA:16573"/>
        <dbReference type="ChEBI" id="CHEBI:16810"/>
        <dbReference type="ChEBI" id="CHEBI:29985"/>
        <dbReference type="ChEBI" id="CHEBI:58452"/>
        <dbReference type="ChEBI" id="CHEBI:58538"/>
        <dbReference type="EC" id="2.6.1.52"/>
    </reaction>
</comment>
<dbReference type="InterPro" id="IPR015424">
    <property type="entry name" value="PyrdxlP-dep_Trfase"/>
</dbReference>
<dbReference type="GO" id="GO:0030170">
    <property type="term" value="F:pyridoxal phosphate binding"/>
    <property type="evidence" value="ECO:0007669"/>
    <property type="project" value="TreeGrafter"/>
</dbReference>
<dbReference type="InterPro" id="IPR022278">
    <property type="entry name" value="Pser_aminoTfrase"/>
</dbReference>
<keyword evidence="9" id="KW-0718">Serine biosynthesis</keyword>
<keyword evidence="7" id="KW-0808">Transferase</keyword>
<evidence type="ECO:0000256" key="3">
    <source>
        <dbReference type="ARBA" id="ARBA00006904"/>
    </source>
</evidence>
<proteinExistence type="inferred from homology"/>
<evidence type="ECO:0000256" key="7">
    <source>
        <dbReference type="ARBA" id="ARBA00022679"/>
    </source>
</evidence>
<comment type="pathway">
    <text evidence="2">Amino-acid biosynthesis; L-serine biosynthesis; L-serine from 3-phospho-D-glycerate: step 2/3.</text>
</comment>
<dbReference type="EMBL" id="KE361640">
    <property type="protein sequence ID" value="EPQ27254.1"/>
    <property type="molecule type" value="Genomic_DNA"/>
</dbReference>
<dbReference type="FunFam" id="3.40.640.10:FF:000010">
    <property type="entry name" value="Phosphoserine aminotransferase"/>
    <property type="match status" value="1"/>
</dbReference>
<feature type="domain" description="Aminotransferase class V" evidence="12">
    <location>
        <begin position="176"/>
        <end position="410"/>
    </location>
</feature>
<evidence type="ECO:0000256" key="10">
    <source>
        <dbReference type="ARBA" id="ARBA00047630"/>
    </source>
</evidence>
<evidence type="ECO:0000256" key="6">
    <source>
        <dbReference type="ARBA" id="ARBA00022605"/>
    </source>
</evidence>
<dbReference type="Proteomes" id="UP000053664">
    <property type="component" value="Unassembled WGS sequence"/>
</dbReference>
<dbReference type="Gene3D" id="3.40.640.10">
    <property type="entry name" value="Type I PLP-dependent aspartate aminotransferase-like (Major domain)"/>
    <property type="match status" value="1"/>
</dbReference>
<dbReference type="OrthoDB" id="1703350at2759"/>
<keyword evidence="8" id="KW-0663">Pyridoxal phosphate</keyword>
<comment type="similarity">
    <text evidence="3">Belongs to the class-V pyridoxal-phosphate-dependent aminotransferase family. SerC subfamily.</text>
</comment>
<accession>A0A061H4B8</accession>
<evidence type="ECO:0000313" key="14">
    <source>
        <dbReference type="Proteomes" id="UP000053664"/>
    </source>
</evidence>
<feature type="domain" description="Aminotransferase class V" evidence="12">
    <location>
        <begin position="18"/>
        <end position="102"/>
    </location>
</feature>
<dbReference type="GO" id="GO:0004648">
    <property type="term" value="F:O-phospho-L-serine:2-oxoglutarate aminotransferase activity"/>
    <property type="evidence" value="ECO:0007669"/>
    <property type="project" value="UniProtKB-EC"/>
</dbReference>
<comment type="cofactor">
    <cofactor evidence="1">
        <name>pyridoxal 5'-phosphate</name>
        <dbReference type="ChEBI" id="CHEBI:597326"/>
    </cofactor>
</comment>
<evidence type="ECO:0000256" key="1">
    <source>
        <dbReference type="ARBA" id="ARBA00001933"/>
    </source>
</evidence>
<evidence type="ECO:0000313" key="13">
    <source>
        <dbReference type="EMBL" id="EPQ27254.1"/>
    </source>
</evidence>
<dbReference type="AlphaFoldDB" id="A0A061H4B8"/>
<dbReference type="EC" id="2.6.1.52" evidence="4"/>
<dbReference type="RefSeq" id="XP_007880898.1">
    <property type="nucleotide sequence ID" value="XM_007882707.1"/>
</dbReference>
<gene>
    <name evidence="13" type="ORF">PFL1_05177</name>
</gene>
<evidence type="ECO:0000259" key="12">
    <source>
        <dbReference type="Pfam" id="PF00266"/>
    </source>
</evidence>
<evidence type="ECO:0000256" key="4">
    <source>
        <dbReference type="ARBA" id="ARBA00013030"/>
    </source>
</evidence>
<keyword evidence="5" id="KW-0032">Aminotransferase</keyword>
<dbReference type="GO" id="GO:0005737">
    <property type="term" value="C:cytoplasm"/>
    <property type="evidence" value="ECO:0007669"/>
    <property type="project" value="TreeGrafter"/>
</dbReference>
<dbReference type="PANTHER" id="PTHR43247">
    <property type="entry name" value="PHOSPHOSERINE AMINOTRANSFERASE"/>
    <property type="match status" value="1"/>
</dbReference>
<dbReference type="InterPro" id="IPR015421">
    <property type="entry name" value="PyrdxlP-dep_Trfase_major"/>
</dbReference>
<dbReference type="PANTHER" id="PTHR43247:SF1">
    <property type="entry name" value="PHOSPHOSERINE AMINOTRANSFERASE"/>
    <property type="match status" value="1"/>
</dbReference>
<dbReference type="GeneID" id="19319275"/>
<dbReference type="eggNOG" id="KOG2790">
    <property type="taxonomic scope" value="Eukaryota"/>
</dbReference>
<evidence type="ECO:0000256" key="5">
    <source>
        <dbReference type="ARBA" id="ARBA00022576"/>
    </source>
</evidence>
<name>A0A061H4B8_9BASI</name>
<dbReference type="PIRSF" id="PIRSF000525">
    <property type="entry name" value="SerC"/>
    <property type="match status" value="1"/>
</dbReference>
<keyword evidence="6" id="KW-0028">Amino-acid biosynthesis</keyword>
<dbReference type="FunFam" id="3.90.1150.10:FF:000006">
    <property type="entry name" value="Phosphoserine aminotransferase"/>
    <property type="match status" value="1"/>
</dbReference>
<sequence length="427" mass="45972">MSAPPPTLDLSQRDQTINLGAGPSSLPTSVLLTAAQGILDHDGTGMGLTELSHRSGTFKKVIEKAEADLRALLAIPDDYAVLFVQGGGTEQFSATALNLLAAHAVHNPDYVRNNNGQGPPCDYVVTGSWTSKAVKEARRLGFNANVAVDARKAEGADGKFGMIPEVSTWNLSPAQSKPAFLYYCDNETVDGVEFPNPGFPIDRLPKEYRDTVPIVADCSSNILSRPIDVAAHSLIFFGAQKNVGPSGVTVVIVRKSLVVDPDLGVEHGGPRIPTTLVYKNMLDNASLYNTPPMFAIYASGLVFDDLLRNKGGVQGATERAQQKSRLVYDAIDASEGILIPTVRQPGARSRMNVTFRIARPGTATPDEALEDRFAKRCAEHHIVQVKGHRSVGGIRTSLYNAVTVEQVQKLVEVMRAFVQEVKAEAQA</sequence>
<dbReference type="UniPathway" id="UPA00135">
    <property type="reaction ID" value="UER00197"/>
</dbReference>
<evidence type="ECO:0000256" key="11">
    <source>
        <dbReference type="ARBA" id="ARBA00049007"/>
    </source>
</evidence>
<protein>
    <recommendedName>
        <fullName evidence="4">phosphoserine transaminase</fullName>
        <ecNumber evidence="4">2.6.1.52</ecNumber>
    </recommendedName>
</protein>
<evidence type="ECO:0000256" key="8">
    <source>
        <dbReference type="ARBA" id="ARBA00022898"/>
    </source>
</evidence>